<dbReference type="EMBL" id="AP011797">
    <property type="protein sequence ID" value="BAL58222.1"/>
    <property type="molecule type" value="Genomic_DNA"/>
</dbReference>
<accession>H5SPY6</accession>
<dbReference type="Pfam" id="PF09823">
    <property type="entry name" value="DUF2357"/>
    <property type="match status" value="1"/>
</dbReference>
<feature type="domain" description="DUF2357" evidence="1">
    <location>
        <begin position="212"/>
        <end position="460"/>
    </location>
</feature>
<dbReference type="InterPro" id="IPR007505">
    <property type="entry name" value="PDDEXK_7"/>
</dbReference>
<name>H5SPY6_9ZZZZ</name>
<dbReference type="Pfam" id="PF04411">
    <property type="entry name" value="PDDEXK_7"/>
    <property type="match status" value="1"/>
</dbReference>
<organism evidence="2">
    <name type="scientific">uncultured prokaryote</name>
    <dbReference type="NCBI Taxonomy" id="198431"/>
    <lineage>
        <taxon>unclassified sequences</taxon>
        <taxon>environmental samples</taxon>
    </lineage>
</organism>
<evidence type="ECO:0000313" key="2">
    <source>
        <dbReference type="EMBL" id="BAL58222.1"/>
    </source>
</evidence>
<protein>
    <recommendedName>
        <fullName evidence="1">DUF2357 domain-containing protein</fullName>
    </recommendedName>
</protein>
<dbReference type="AlphaFoldDB" id="H5SPY6"/>
<proteinExistence type="predicted"/>
<sequence length="679" mass="79036">MGNEPVILYFGKLIIEFENGPHITITANAYPFRVKNGGGESKELKKEYTEEGGVVHIDEKGVEEEKWIANFNEVKKEKNSEEIKLGEVKELAHAFLQGLRERYKITRLRGIDVPLKAVGRGVSREWELDEVNSVGIVLYPKDSEKNDSWVRIFDRCAIRLTESGSYDIEVSEDGYKIGISEELKLGTQFITPFGSKKNAVNLHFGGYLFFGHIVIREDKNETNEFRIPVLVFPTKVKPEEAEKIFNELLDKREEITEISPTHVFFEPGEAIEKTPIQTLLIIREMFSHGWRGRQPLGRTLRAIASAPDKHLIKERIAVNPYEATSLDADSLFNAVMNGWINQKSPYHFKFKNVGYAFTLIEDEITRITHDTYPNRFLKYFLKFLMNTINLCEGKIKGKQKGEVEYRESWIKNLIKEVEEYNKYVMQLLNLEWMDEVTQITHLPPPSQKLLKDPFYSSAFFDYLDLIRNLRIVDEEFEKYLRNPITWMPELYELWCGLKLREMVGEKVESQHEFPALKYRNNWRSYSVTLRPDFKIANENALILLDAKYRVEFIYEIEKIIKKESESSEGEREHDEIKEEERRGTFKLADLYKMHTYREAILDGEGNRPLWVVALYPGDKVALFPEKGEKVYKNFDELGDNELNFSSGGVGVLPFKPGVLENEVYKGFIKEFLNSVSKQK</sequence>
<dbReference type="InterPro" id="IPR018633">
    <property type="entry name" value="DUF2357"/>
</dbReference>
<reference evidence="2" key="1">
    <citation type="journal article" date="2005" name="Environ. Microbiol.">
        <title>Genetic and functional properties of uncultivated thermophilic crenarchaeotes from a subsurface gold mine as revealed by analysis of genome fragments.</title>
        <authorList>
            <person name="Nunoura T."/>
            <person name="Hirayama H."/>
            <person name="Takami H."/>
            <person name="Oida H."/>
            <person name="Nishi S."/>
            <person name="Shimamura S."/>
            <person name="Suzuki Y."/>
            <person name="Inagaki F."/>
            <person name="Takai K."/>
            <person name="Nealson K.H."/>
            <person name="Horikoshi K."/>
        </authorList>
    </citation>
    <scope>NUCLEOTIDE SEQUENCE</scope>
</reference>
<evidence type="ECO:0000259" key="1">
    <source>
        <dbReference type="Pfam" id="PF09823"/>
    </source>
</evidence>
<reference evidence="2" key="2">
    <citation type="journal article" date="2012" name="PLoS ONE">
        <title>A Deeply Branching Thermophilic Bacterium with an Ancient Acetyl-CoA Pathway Dominates a Subsurface Ecosystem.</title>
        <authorList>
            <person name="Takami H."/>
            <person name="Noguchi H."/>
            <person name="Takaki Y."/>
            <person name="Uchiyama I."/>
            <person name="Toyoda A."/>
            <person name="Nishi S."/>
            <person name="Chee G.-J."/>
            <person name="Arai W."/>
            <person name="Nunoura T."/>
            <person name="Itoh T."/>
            <person name="Hattori M."/>
            <person name="Takai K."/>
        </authorList>
    </citation>
    <scope>NUCLEOTIDE SEQUENCE</scope>
</reference>
<gene>
    <name evidence="2" type="ORF">HGMM_F55D02C22</name>
</gene>